<evidence type="ECO:0000313" key="1">
    <source>
        <dbReference type="EnsemblPlants" id="AET2Gv20052600.1"/>
    </source>
</evidence>
<reference evidence="2" key="2">
    <citation type="journal article" date="2017" name="Nat. Plants">
        <title>The Aegilops tauschii genome reveals multiple impacts of transposons.</title>
        <authorList>
            <person name="Zhao G."/>
            <person name="Zou C."/>
            <person name="Li K."/>
            <person name="Wang K."/>
            <person name="Li T."/>
            <person name="Gao L."/>
            <person name="Zhang X."/>
            <person name="Wang H."/>
            <person name="Yang Z."/>
            <person name="Liu X."/>
            <person name="Jiang W."/>
            <person name="Mao L."/>
            <person name="Kong X."/>
            <person name="Jiao Y."/>
            <person name="Jia J."/>
        </authorList>
    </citation>
    <scope>NUCLEOTIDE SEQUENCE [LARGE SCALE GENOMIC DNA]</scope>
    <source>
        <strain evidence="2">cv. AL8/78</strain>
    </source>
</reference>
<reference evidence="1" key="4">
    <citation type="submission" date="2019-03" db="UniProtKB">
        <authorList>
            <consortium name="EnsemblPlants"/>
        </authorList>
    </citation>
    <scope>IDENTIFICATION</scope>
</reference>
<reference evidence="1" key="5">
    <citation type="journal article" date="2021" name="G3 (Bethesda)">
        <title>Aegilops tauschii genome assembly Aet v5.0 features greater sequence contiguity and improved annotation.</title>
        <authorList>
            <person name="Wang L."/>
            <person name="Zhu T."/>
            <person name="Rodriguez J.C."/>
            <person name="Deal K.R."/>
            <person name="Dubcovsky J."/>
            <person name="McGuire P.E."/>
            <person name="Lux T."/>
            <person name="Spannagl M."/>
            <person name="Mayer K.F.X."/>
            <person name="Baldrich P."/>
            <person name="Meyers B.C."/>
            <person name="Huo N."/>
            <person name="Gu Y.Q."/>
            <person name="Zhou H."/>
            <person name="Devos K.M."/>
            <person name="Bennetzen J.L."/>
            <person name="Unver T."/>
            <person name="Budak H."/>
            <person name="Gulick P.J."/>
            <person name="Galiba G."/>
            <person name="Kalapos B."/>
            <person name="Nelson D.R."/>
            <person name="Li P."/>
            <person name="You F.M."/>
            <person name="Luo M.C."/>
            <person name="Dvorak J."/>
        </authorList>
    </citation>
    <scope>NUCLEOTIDE SEQUENCE [LARGE SCALE GENOMIC DNA]</scope>
    <source>
        <strain evidence="1">cv. AL8/78</strain>
    </source>
</reference>
<protein>
    <submittedName>
        <fullName evidence="1">Uncharacterized protein</fullName>
    </submittedName>
</protein>
<dbReference type="EnsemblPlants" id="AET2Gv20052600.1">
    <property type="protein sequence ID" value="AET2Gv20052600.1"/>
    <property type="gene ID" value="AET2Gv20052600"/>
</dbReference>
<accession>A0A453AAP3</accession>
<organism evidence="1 2">
    <name type="scientific">Aegilops tauschii subsp. strangulata</name>
    <name type="common">Goatgrass</name>
    <dbReference type="NCBI Taxonomy" id="200361"/>
    <lineage>
        <taxon>Eukaryota</taxon>
        <taxon>Viridiplantae</taxon>
        <taxon>Streptophyta</taxon>
        <taxon>Embryophyta</taxon>
        <taxon>Tracheophyta</taxon>
        <taxon>Spermatophyta</taxon>
        <taxon>Magnoliopsida</taxon>
        <taxon>Liliopsida</taxon>
        <taxon>Poales</taxon>
        <taxon>Poaceae</taxon>
        <taxon>BOP clade</taxon>
        <taxon>Pooideae</taxon>
        <taxon>Triticodae</taxon>
        <taxon>Triticeae</taxon>
        <taxon>Triticinae</taxon>
        <taxon>Aegilops</taxon>
    </lineage>
</organism>
<proteinExistence type="predicted"/>
<dbReference type="AlphaFoldDB" id="A0A453AAP3"/>
<reference evidence="1" key="3">
    <citation type="journal article" date="2017" name="Nature">
        <title>Genome sequence of the progenitor of the wheat D genome Aegilops tauschii.</title>
        <authorList>
            <person name="Luo M.C."/>
            <person name="Gu Y.Q."/>
            <person name="Puiu D."/>
            <person name="Wang H."/>
            <person name="Twardziok S.O."/>
            <person name="Deal K.R."/>
            <person name="Huo N."/>
            <person name="Zhu T."/>
            <person name="Wang L."/>
            <person name="Wang Y."/>
            <person name="McGuire P.E."/>
            <person name="Liu S."/>
            <person name="Long H."/>
            <person name="Ramasamy R.K."/>
            <person name="Rodriguez J.C."/>
            <person name="Van S.L."/>
            <person name="Yuan L."/>
            <person name="Wang Z."/>
            <person name="Xia Z."/>
            <person name="Xiao L."/>
            <person name="Anderson O.D."/>
            <person name="Ouyang S."/>
            <person name="Liang Y."/>
            <person name="Zimin A.V."/>
            <person name="Pertea G."/>
            <person name="Qi P."/>
            <person name="Bennetzen J.L."/>
            <person name="Dai X."/>
            <person name="Dawson M.W."/>
            <person name="Muller H.G."/>
            <person name="Kugler K."/>
            <person name="Rivarola-Duarte L."/>
            <person name="Spannagl M."/>
            <person name="Mayer K.F.X."/>
            <person name="Lu F.H."/>
            <person name="Bevan M.W."/>
            <person name="Leroy P."/>
            <person name="Li P."/>
            <person name="You F.M."/>
            <person name="Sun Q."/>
            <person name="Liu Z."/>
            <person name="Lyons E."/>
            <person name="Wicker T."/>
            <person name="Salzberg S.L."/>
            <person name="Devos K.M."/>
            <person name="Dvorak J."/>
        </authorList>
    </citation>
    <scope>NUCLEOTIDE SEQUENCE [LARGE SCALE GENOMIC DNA]</scope>
    <source>
        <strain evidence="1">cv. AL8/78</strain>
    </source>
</reference>
<sequence length="66" mass="7850">SLYYHKPFPNKQGQMMSNPQSHPLDWHAFKSCPFFNPMKTFPNIWGQHNITWCGQYQIQPMSCPHI</sequence>
<dbReference type="Proteomes" id="UP000015105">
    <property type="component" value="Chromosome 2D"/>
</dbReference>
<keyword evidence="2" id="KW-1185">Reference proteome</keyword>
<reference evidence="2" key="1">
    <citation type="journal article" date="2014" name="Science">
        <title>Ancient hybridizations among the ancestral genomes of bread wheat.</title>
        <authorList>
            <consortium name="International Wheat Genome Sequencing Consortium,"/>
            <person name="Marcussen T."/>
            <person name="Sandve S.R."/>
            <person name="Heier L."/>
            <person name="Spannagl M."/>
            <person name="Pfeifer M."/>
            <person name="Jakobsen K.S."/>
            <person name="Wulff B.B."/>
            <person name="Steuernagel B."/>
            <person name="Mayer K.F."/>
            <person name="Olsen O.A."/>
        </authorList>
    </citation>
    <scope>NUCLEOTIDE SEQUENCE [LARGE SCALE GENOMIC DNA]</scope>
    <source>
        <strain evidence="2">cv. AL8/78</strain>
    </source>
</reference>
<evidence type="ECO:0000313" key="2">
    <source>
        <dbReference type="Proteomes" id="UP000015105"/>
    </source>
</evidence>
<name>A0A453AAP3_AEGTS</name>
<dbReference type="Gramene" id="AET2Gv20052600.1">
    <property type="protein sequence ID" value="AET2Gv20052600.1"/>
    <property type="gene ID" value="AET2Gv20052600"/>
</dbReference>